<comment type="caution">
    <text evidence="1">The sequence shown here is derived from an EMBL/GenBank/DDBJ whole genome shotgun (WGS) entry which is preliminary data.</text>
</comment>
<gene>
    <name evidence="1" type="ORF">N7G274_009271</name>
</gene>
<proteinExistence type="predicted"/>
<reference evidence="1 2" key="1">
    <citation type="submission" date="2024-09" db="EMBL/GenBank/DDBJ databases">
        <title>Rethinking Asexuality: The Enigmatic Case of Functional Sexual Genes in Lepraria (Stereocaulaceae).</title>
        <authorList>
            <person name="Doellman M."/>
            <person name="Sun Y."/>
            <person name="Barcenas-Pena A."/>
            <person name="Lumbsch H.T."/>
            <person name="Grewe F."/>
        </authorList>
    </citation>
    <scope>NUCLEOTIDE SEQUENCE [LARGE SCALE GENOMIC DNA]</scope>
    <source>
        <strain evidence="1 2">Mercado 3170</strain>
    </source>
</reference>
<accession>A0ABR3ZYI0</accession>
<keyword evidence="2" id="KW-1185">Reference proteome</keyword>
<evidence type="ECO:0000313" key="2">
    <source>
        <dbReference type="Proteomes" id="UP001590950"/>
    </source>
</evidence>
<evidence type="ECO:0000313" key="1">
    <source>
        <dbReference type="EMBL" id="KAL2038051.1"/>
    </source>
</evidence>
<organism evidence="1 2">
    <name type="scientific">Stereocaulon virgatum</name>
    <dbReference type="NCBI Taxonomy" id="373712"/>
    <lineage>
        <taxon>Eukaryota</taxon>
        <taxon>Fungi</taxon>
        <taxon>Dikarya</taxon>
        <taxon>Ascomycota</taxon>
        <taxon>Pezizomycotina</taxon>
        <taxon>Lecanoromycetes</taxon>
        <taxon>OSLEUM clade</taxon>
        <taxon>Lecanoromycetidae</taxon>
        <taxon>Lecanorales</taxon>
        <taxon>Lecanorineae</taxon>
        <taxon>Stereocaulaceae</taxon>
        <taxon>Stereocaulon</taxon>
    </lineage>
</organism>
<protein>
    <submittedName>
        <fullName evidence="1">Uncharacterized protein</fullName>
    </submittedName>
</protein>
<dbReference type="Proteomes" id="UP001590950">
    <property type="component" value="Unassembled WGS sequence"/>
</dbReference>
<dbReference type="EMBL" id="JBEFKJ010000035">
    <property type="protein sequence ID" value="KAL2038051.1"/>
    <property type="molecule type" value="Genomic_DNA"/>
</dbReference>
<name>A0ABR3ZYI0_9LECA</name>
<sequence>MWEFAFGLSSRYGVLVPKALDHLTTFTLLLALASCISIDLSHFSGPVADGSHSKIPVGGSLHEFQAFPELSPSTTLVYSRGEYRDFRHLREQIMTESPTKATSSI</sequence>